<dbReference type="AlphaFoldDB" id="A0AAE4MMH3"/>
<name>A0AAE4MMH3_9EURY</name>
<comment type="caution">
    <text evidence="1">The sequence shown here is derived from an EMBL/GenBank/DDBJ whole genome shotgun (WGS) entry which is preliminary data.</text>
</comment>
<sequence>MKGKSLLFGLTIFLTIFLLCGTAAAVTPINNIAELMAINTPTNLSGDYILTDNISIGSGSWQSIGNNSTPFTGTFNGNGHTITFSDNTTFTNSANTNDSYGLFGNVGNSADISNVAIMVSGNLTNNNTNIFNKHTGALIG</sequence>
<keyword evidence="2" id="KW-1185">Reference proteome</keyword>
<evidence type="ECO:0000313" key="1">
    <source>
        <dbReference type="EMBL" id="MDV0447783.1"/>
    </source>
</evidence>
<protein>
    <submittedName>
        <fullName evidence="1">Uncharacterized protein</fullName>
    </submittedName>
</protein>
<dbReference type="Proteomes" id="UP001271789">
    <property type="component" value="Unassembled WGS sequence"/>
</dbReference>
<organism evidence="1 2">
    <name type="scientific">Methanolapillus africanus</name>
    <dbReference type="NCBI Taxonomy" id="3028297"/>
    <lineage>
        <taxon>Archaea</taxon>
        <taxon>Methanobacteriati</taxon>
        <taxon>Methanobacteriota</taxon>
        <taxon>Stenosarchaea group</taxon>
        <taxon>Methanomicrobia</taxon>
        <taxon>Methanosarcinales</taxon>
        <taxon>Methanosarcinaceae</taxon>
        <taxon>Methanolapillus</taxon>
    </lineage>
</organism>
<proteinExistence type="predicted"/>
<dbReference type="EMBL" id="JAWDKD010000025">
    <property type="protein sequence ID" value="MDV0447783.1"/>
    <property type="molecule type" value="Genomic_DNA"/>
</dbReference>
<accession>A0AAE4MMH3</accession>
<dbReference type="Gene3D" id="2.160.20.110">
    <property type="match status" value="1"/>
</dbReference>
<reference evidence="1" key="1">
    <citation type="submission" date="2023-06" db="EMBL/GenBank/DDBJ databases">
        <title>Genome sequence of Methanosarcinaceae archaeon Ag5.</title>
        <authorList>
            <person name="Protasov E."/>
            <person name="Platt K."/>
            <person name="Poehlein A."/>
            <person name="Daniel R."/>
            <person name="Brune A."/>
        </authorList>
    </citation>
    <scope>NUCLEOTIDE SEQUENCE</scope>
    <source>
        <strain evidence="1">Ag5</strain>
    </source>
</reference>
<gene>
    <name evidence="1" type="ORF">MsAg5_16970</name>
</gene>
<evidence type="ECO:0000313" key="2">
    <source>
        <dbReference type="Proteomes" id="UP001271789"/>
    </source>
</evidence>